<accession>A0AA40IC73</accession>
<name>A0AA40IC73_CNENI</name>
<evidence type="ECO:0000313" key="3">
    <source>
        <dbReference type="Proteomes" id="UP001177744"/>
    </source>
</evidence>
<feature type="region of interest" description="Disordered" evidence="1">
    <location>
        <begin position="155"/>
        <end position="202"/>
    </location>
</feature>
<dbReference type="Proteomes" id="UP001177744">
    <property type="component" value="Unassembled WGS sequence"/>
</dbReference>
<feature type="compositionally biased region" description="Polar residues" evidence="1">
    <location>
        <begin position="29"/>
        <end position="44"/>
    </location>
</feature>
<keyword evidence="3" id="KW-1185">Reference proteome</keyword>
<dbReference type="AlphaFoldDB" id="A0AA40IC73"/>
<evidence type="ECO:0000256" key="1">
    <source>
        <dbReference type="SAM" id="MobiDB-lite"/>
    </source>
</evidence>
<feature type="region of interest" description="Disordered" evidence="1">
    <location>
        <begin position="29"/>
        <end position="65"/>
    </location>
</feature>
<comment type="caution">
    <text evidence="2">The sequence shown here is derived from an EMBL/GenBank/DDBJ whole genome shotgun (WGS) entry which is preliminary data.</text>
</comment>
<gene>
    <name evidence="2" type="ORF">QTO34_000263</name>
</gene>
<dbReference type="EMBL" id="JAULJE010000001">
    <property type="protein sequence ID" value="KAK1346407.1"/>
    <property type="molecule type" value="Genomic_DNA"/>
</dbReference>
<feature type="compositionally biased region" description="Basic and acidic residues" evidence="1">
    <location>
        <begin position="52"/>
        <end position="65"/>
    </location>
</feature>
<organism evidence="2 3">
    <name type="scientific">Cnephaeus nilssonii</name>
    <name type="common">Northern bat</name>
    <name type="synonym">Eptesicus nilssonii</name>
    <dbReference type="NCBI Taxonomy" id="3371016"/>
    <lineage>
        <taxon>Eukaryota</taxon>
        <taxon>Metazoa</taxon>
        <taxon>Chordata</taxon>
        <taxon>Craniata</taxon>
        <taxon>Vertebrata</taxon>
        <taxon>Euteleostomi</taxon>
        <taxon>Mammalia</taxon>
        <taxon>Eutheria</taxon>
        <taxon>Laurasiatheria</taxon>
        <taxon>Chiroptera</taxon>
        <taxon>Yangochiroptera</taxon>
        <taxon>Vespertilionidae</taxon>
        <taxon>Cnephaeus</taxon>
    </lineage>
</organism>
<reference evidence="2" key="1">
    <citation type="submission" date="2023-06" db="EMBL/GenBank/DDBJ databases">
        <title>Reference genome for the Northern bat (Eptesicus nilssonii), a most northern bat species.</title>
        <authorList>
            <person name="Laine V.N."/>
            <person name="Pulliainen A.T."/>
            <person name="Lilley T.M."/>
        </authorList>
    </citation>
    <scope>NUCLEOTIDE SEQUENCE</scope>
    <source>
        <strain evidence="2">BLF_Eptnil</strain>
        <tissue evidence="2">Kidney</tissue>
    </source>
</reference>
<protein>
    <submittedName>
        <fullName evidence="2">Uncharacterized protein</fullName>
    </submittedName>
</protein>
<evidence type="ECO:0000313" key="2">
    <source>
        <dbReference type="EMBL" id="KAK1346407.1"/>
    </source>
</evidence>
<sequence>MPRFANRRVQNMLIYSISRKLLQARVDSCNNGSERGTDQTTPATDGSGPKQHAYETEEKQSKYGDGKDALPCSAVHCCRLPKTKPNKFGPALPLLTACPPSRTRVSLLSCHRGQIAVAIRDLFFIPDEFLESSFKAFQKPPPSWRLLKGLVHQQTAPSSPAIESKSMSSKGLPNRAVLDGGSPHAQSGHFSAAGADMETTPS</sequence>
<proteinExistence type="predicted"/>